<evidence type="ECO:0000313" key="1">
    <source>
        <dbReference type="EMBL" id="KAE8933705.1"/>
    </source>
</evidence>
<accession>A0A6A4CWE5</accession>
<dbReference type="Proteomes" id="UP000429523">
    <property type="component" value="Unassembled WGS sequence"/>
</dbReference>
<proteinExistence type="predicted"/>
<evidence type="ECO:0000313" key="3">
    <source>
        <dbReference type="Proteomes" id="UP000429523"/>
    </source>
</evidence>
<protein>
    <submittedName>
        <fullName evidence="2">Uncharacterized protein</fullName>
    </submittedName>
</protein>
<dbReference type="AlphaFoldDB" id="A0A6A4CWE5"/>
<evidence type="ECO:0000313" key="2">
    <source>
        <dbReference type="EMBL" id="KAE9296169.1"/>
    </source>
</evidence>
<dbReference type="Proteomes" id="UP000437068">
    <property type="component" value="Unassembled WGS sequence"/>
</dbReference>
<name>A0A6A4CWE5_9STRA</name>
<sequence length="58" mass="6516">MGSSPAFRRLRTRSSAFLALPARPSAKSARACSLPRWKRFCFCVKTTVFGMFRQSTVS</sequence>
<dbReference type="EMBL" id="QXGF01000985">
    <property type="protein sequence ID" value="KAE8933705.1"/>
    <property type="molecule type" value="Genomic_DNA"/>
</dbReference>
<gene>
    <name evidence="2" type="ORF">PF001_g16990</name>
    <name evidence="1" type="ORF">PF009_g16303</name>
</gene>
<reference evidence="3 4" key="1">
    <citation type="submission" date="2018-08" db="EMBL/GenBank/DDBJ databases">
        <title>Genomic investigation of the strawberry pathogen Phytophthora fragariae indicates pathogenicity is determined by transcriptional variation in three key races.</title>
        <authorList>
            <person name="Adams T.M."/>
            <person name="Armitage A.D."/>
            <person name="Sobczyk M.K."/>
            <person name="Bates H.J."/>
            <person name="Dunwell J.M."/>
            <person name="Nellist C.F."/>
            <person name="Harrison R.J."/>
        </authorList>
    </citation>
    <scope>NUCLEOTIDE SEQUENCE [LARGE SCALE GENOMIC DNA]</scope>
    <source>
        <strain evidence="2 4">A4</strain>
        <strain evidence="1 3">NOV-9</strain>
    </source>
</reference>
<comment type="caution">
    <text evidence="2">The sequence shown here is derived from an EMBL/GenBank/DDBJ whole genome shotgun (WGS) entry which is preliminary data.</text>
</comment>
<evidence type="ECO:0000313" key="4">
    <source>
        <dbReference type="Proteomes" id="UP000437068"/>
    </source>
</evidence>
<organism evidence="2 4">
    <name type="scientific">Phytophthora fragariae</name>
    <dbReference type="NCBI Taxonomy" id="53985"/>
    <lineage>
        <taxon>Eukaryota</taxon>
        <taxon>Sar</taxon>
        <taxon>Stramenopiles</taxon>
        <taxon>Oomycota</taxon>
        <taxon>Peronosporomycetes</taxon>
        <taxon>Peronosporales</taxon>
        <taxon>Peronosporaceae</taxon>
        <taxon>Phytophthora</taxon>
    </lineage>
</organism>
<dbReference type="EMBL" id="QXGE01001201">
    <property type="protein sequence ID" value="KAE9296169.1"/>
    <property type="molecule type" value="Genomic_DNA"/>
</dbReference>